<name>A0A0A9GDD0_ARUDO</name>
<sequence length="77" mass="8439">MIHLICIGRLVLSAADKVEVDLFLIDPGLMGMLFCIHCLSGHSSLERELVQHGPLVEPPQAIFTHSLLGIQIFPCTC</sequence>
<reference evidence="1" key="2">
    <citation type="journal article" date="2015" name="Data Brief">
        <title>Shoot transcriptome of the giant reed, Arundo donax.</title>
        <authorList>
            <person name="Barrero R.A."/>
            <person name="Guerrero F.D."/>
            <person name="Moolhuijzen P."/>
            <person name="Goolsby J.A."/>
            <person name="Tidwell J."/>
            <person name="Bellgard S.E."/>
            <person name="Bellgard M.I."/>
        </authorList>
    </citation>
    <scope>NUCLEOTIDE SEQUENCE</scope>
    <source>
        <tissue evidence="1">Shoot tissue taken approximately 20 cm above the soil surface</tissue>
    </source>
</reference>
<organism evidence="1">
    <name type="scientific">Arundo donax</name>
    <name type="common">Giant reed</name>
    <name type="synonym">Donax arundinaceus</name>
    <dbReference type="NCBI Taxonomy" id="35708"/>
    <lineage>
        <taxon>Eukaryota</taxon>
        <taxon>Viridiplantae</taxon>
        <taxon>Streptophyta</taxon>
        <taxon>Embryophyta</taxon>
        <taxon>Tracheophyta</taxon>
        <taxon>Spermatophyta</taxon>
        <taxon>Magnoliopsida</taxon>
        <taxon>Liliopsida</taxon>
        <taxon>Poales</taxon>
        <taxon>Poaceae</taxon>
        <taxon>PACMAD clade</taxon>
        <taxon>Arundinoideae</taxon>
        <taxon>Arundineae</taxon>
        <taxon>Arundo</taxon>
    </lineage>
</organism>
<evidence type="ECO:0000313" key="1">
    <source>
        <dbReference type="EMBL" id="JAE18648.1"/>
    </source>
</evidence>
<accession>A0A0A9GDD0</accession>
<protein>
    <submittedName>
        <fullName evidence="1">UPL1</fullName>
    </submittedName>
</protein>
<dbReference type="AlphaFoldDB" id="A0A0A9GDD0"/>
<dbReference type="EMBL" id="GBRH01179248">
    <property type="protein sequence ID" value="JAE18648.1"/>
    <property type="molecule type" value="Transcribed_RNA"/>
</dbReference>
<reference evidence="1" key="1">
    <citation type="submission" date="2014-09" db="EMBL/GenBank/DDBJ databases">
        <authorList>
            <person name="Magalhaes I.L.F."/>
            <person name="Oliveira U."/>
            <person name="Santos F.R."/>
            <person name="Vidigal T.H.D.A."/>
            <person name="Brescovit A.D."/>
            <person name="Santos A.J."/>
        </authorList>
    </citation>
    <scope>NUCLEOTIDE SEQUENCE</scope>
    <source>
        <tissue evidence="1">Shoot tissue taken approximately 20 cm above the soil surface</tissue>
    </source>
</reference>
<proteinExistence type="predicted"/>